<comment type="caution">
    <text evidence="9">The sequence shown here is derived from an EMBL/GenBank/DDBJ whole genome shotgun (WGS) entry which is preliminary data.</text>
</comment>
<sequence>MDSKRCEGHYGRSTLHSYGKEAERMTGRILLYLVILLAKVFEVTLATTRIVMITKGERGKGAIIGFFEIIIWVVLVSTVLKDITADPIKIFIYALGFSLGNFFGSIFEEKLGLGTTRMEVIAKEEQGKDLVDALRAGGYAVTVIDGEGMHHKRNVLVLHVPRKKTKEVVNMIKGYQEEVVITVNEVKPVYGGYGIIKK</sequence>
<comment type="subcellular location">
    <subcellularLocation>
        <location evidence="1">Cell membrane</location>
        <topology evidence="1">Multi-pass membrane protein</topology>
    </subcellularLocation>
</comment>
<keyword evidence="2" id="KW-1003">Cell membrane</keyword>
<keyword evidence="4 6" id="KW-1133">Transmembrane helix</keyword>
<dbReference type="CDD" id="cd16381">
    <property type="entry name" value="YitT_C_like_1"/>
    <property type="match status" value="1"/>
</dbReference>
<evidence type="ECO:0000259" key="7">
    <source>
        <dbReference type="Pfam" id="PF10035"/>
    </source>
</evidence>
<name>A0A7X5KNZ2_9FIRM</name>
<feature type="domain" description="DUF5698" evidence="8">
    <location>
        <begin position="47"/>
        <end position="104"/>
    </location>
</feature>
<evidence type="ECO:0000256" key="5">
    <source>
        <dbReference type="ARBA" id="ARBA00023136"/>
    </source>
</evidence>
<dbReference type="GO" id="GO:0005886">
    <property type="term" value="C:plasma membrane"/>
    <property type="evidence" value="ECO:0007669"/>
    <property type="project" value="UniProtKB-SubCell"/>
</dbReference>
<organism evidence="9 10">
    <name type="scientific">Anaerotalea alkaliphila</name>
    <dbReference type="NCBI Taxonomy" id="2662126"/>
    <lineage>
        <taxon>Bacteria</taxon>
        <taxon>Bacillati</taxon>
        <taxon>Bacillota</taxon>
        <taxon>Clostridia</taxon>
        <taxon>Eubacteriales</taxon>
        <taxon>Anaerotalea</taxon>
    </lineage>
</organism>
<evidence type="ECO:0000256" key="6">
    <source>
        <dbReference type="SAM" id="Phobius"/>
    </source>
</evidence>
<reference evidence="9 10" key="1">
    <citation type="submission" date="2020-01" db="EMBL/GenBank/DDBJ databases">
        <title>Anaeroalcalibacter tamaniensis gen. nov., sp. nov., moderately halophilic strictly anaerobic fermenter bacterium from mud volcano of Taman peninsula.</title>
        <authorList>
            <person name="Frolova A."/>
            <person name="Merkel A.Y."/>
            <person name="Slobodkin A.I."/>
        </authorList>
    </citation>
    <scope>NUCLEOTIDE SEQUENCE [LARGE SCALE GENOMIC DNA]</scope>
    <source>
        <strain evidence="9 10">F-3ap</strain>
    </source>
</reference>
<dbReference type="PANTHER" id="PTHR40060:SF1">
    <property type="entry name" value="UPF0316 PROTEIN YEBE"/>
    <property type="match status" value="1"/>
</dbReference>
<keyword evidence="10" id="KW-1185">Reference proteome</keyword>
<keyword evidence="5 6" id="KW-0472">Membrane</keyword>
<dbReference type="Pfam" id="PF10035">
    <property type="entry name" value="DUF2179"/>
    <property type="match status" value="1"/>
</dbReference>
<dbReference type="EMBL" id="JAAEEH010000041">
    <property type="protein sequence ID" value="NDL68459.1"/>
    <property type="molecule type" value="Genomic_DNA"/>
</dbReference>
<evidence type="ECO:0000313" key="9">
    <source>
        <dbReference type="EMBL" id="NDL68459.1"/>
    </source>
</evidence>
<dbReference type="PANTHER" id="PTHR40060">
    <property type="entry name" value="UPF0316 PROTEIN YEBE"/>
    <property type="match status" value="1"/>
</dbReference>
<dbReference type="AlphaFoldDB" id="A0A7X5KNZ2"/>
<proteinExistence type="predicted"/>
<feature type="domain" description="DUF2179" evidence="7">
    <location>
        <begin position="140"/>
        <end position="191"/>
    </location>
</feature>
<dbReference type="Proteomes" id="UP000461585">
    <property type="component" value="Unassembled WGS sequence"/>
</dbReference>
<feature type="transmembrane region" description="Helical" evidence="6">
    <location>
        <begin position="90"/>
        <end position="107"/>
    </location>
</feature>
<evidence type="ECO:0000256" key="1">
    <source>
        <dbReference type="ARBA" id="ARBA00004651"/>
    </source>
</evidence>
<feature type="transmembrane region" description="Helical" evidence="6">
    <location>
        <begin position="29"/>
        <end position="51"/>
    </location>
</feature>
<keyword evidence="3 6" id="KW-0812">Transmembrane</keyword>
<evidence type="ECO:0000256" key="3">
    <source>
        <dbReference type="ARBA" id="ARBA00022692"/>
    </source>
</evidence>
<dbReference type="InterPro" id="IPR044035">
    <property type="entry name" value="DUF5698"/>
</dbReference>
<accession>A0A7X5KNZ2</accession>
<evidence type="ECO:0000313" key="10">
    <source>
        <dbReference type="Proteomes" id="UP000461585"/>
    </source>
</evidence>
<dbReference type="InterPro" id="IPR019264">
    <property type="entry name" value="DUF2179"/>
</dbReference>
<evidence type="ECO:0000256" key="4">
    <source>
        <dbReference type="ARBA" id="ARBA00022989"/>
    </source>
</evidence>
<dbReference type="InterPro" id="IPR022930">
    <property type="entry name" value="UPF0316"/>
</dbReference>
<evidence type="ECO:0000256" key="2">
    <source>
        <dbReference type="ARBA" id="ARBA00022475"/>
    </source>
</evidence>
<dbReference type="Pfam" id="PF18955">
    <property type="entry name" value="DUF5698"/>
    <property type="match status" value="1"/>
</dbReference>
<evidence type="ECO:0000259" key="8">
    <source>
        <dbReference type="Pfam" id="PF18955"/>
    </source>
</evidence>
<feature type="transmembrane region" description="Helical" evidence="6">
    <location>
        <begin position="63"/>
        <end position="84"/>
    </location>
</feature>
<protein>
    <submittedName>
        <fullName evidence="9">DUF2179 domain-containing protein</fullName>
    </submittedName>
</protein>
<gene>
    <name evidence="9" type="ORF">GXN74_11980</name>
</gene>